<dbReference type="Proteomes" id="UP001497516">
    <property type="component" value="Chromosome 6"/>
</dbReference>
<reference evidence="1 2" key="1">
    <citation type="submission" date="2024-04" db="EMBL/GenBank/DDBJ databases">
        <authorList>
            <person name="Fracassetti M."/>
        </authorList>
    </citation>
    <scope>NUCLEOTIDE SEQUENCE [LARGE SCALE GENOMIC DNA]</scope>
</reference>
<organism evidence="1 2">
    <name type="scientific">Linum trigynum</name>
    <dbReference type="NCBI Taxonomy" id="586398"/>
    <lineage>
        <taxon>Eukaryota</taxon>
        <taxon>Viridiplantae</taxon>
        <taxon>Streptophyta</taxon>
        <taxon>Embryophyta</taxon>
        <taxon>Tracheophyta</taxon>
        <taxon>Spermatophyta</taxon>
        <taxon>Magnoliopsida</taxon>
        <taxon>eudicotyledons</taxon>
        <taxon>Gunneridae</taxon>
        <taxon>Pentapetalae</taxon>
        <taxon>rosids</taxon>
        <taxon>fabids</taxon>
        <taxon>Malpighiales</taxon>
        <taxon>Linaceae</taxon>
        <taxon>Linum</taxon>
    </lineage>
</organism>
<dbReference type="EMBL" id="OZ034819">
    <property type="protein sequence ID" value="CAL1391429.1"/>
    <property type="molecule type" value="Genomic_DNA"/>
</dbReference>
<evidence type="ECO:0000313" key="2">
    <source>
        <dbReference type="Proteomes" id="UP001497516"/>
    </source>
</evidence>
<keyword evidence="2" id="KW-1185">Reference proteome</keyword>
<accession>A0AAV2EZW7</accession>
<sequence length="83" mass="9688">MLFISHHRRPLILTIHTRRFLLPNRSPTLFIPTSARTDKTLNPTITIFHSRQRTHHLPTIPNRLAKIKIFIFSQASINMPPAK</sequence>
<dbReference type="AlphaFoldDB" id="A0AAV2EZW7"/>
<name>A0AAV2EZW7_9ROSI</name>
<protein>
    <submittedName>
        <fullName evidence="1">Uncharacterized protein</fullName>
    </submittedName>
</protein>
<gene>
    <name evidence="1" type="ORF">LTRI10_LOCUS32152</name>
</gene>
<evidence type="ECO:0000313" key="1">
    <source>
        <dbReference type="EMBL" id="CAL1391429.1"/>
    </source>
</evidence>
<proteinExistence type="predicted"/>